<dbReference type="InterPro" id="IPR052706">
    <property type="entry name" value="Membrane-Transporter-like"/>
</dbReference>
<dbReference type="InterPro" id="IPR002645">
    <property type="entry name" value="STAS_dom"/>
</dbReference>
<evidence type="ECO:0000259" key="6">
    <source>
        <dbReference type="PROSITE" id="PS50801"/>
    </source>
</evidence>
<dbReference type="InterPro" id="IPR036513">
    <property type="entry name" value="STAS_dom_sf"/>
</dbReference>
<feature type="transmembrane region" description="Helical" evidence="5">
    <location>
        <begin position="290"/>
        <end position="310"/>
    </location>
</feature>
<feature type="transmembrane region" description="Helical" evidence="5">
    <location>
        <begin position="317"/>
        <end position="334"/>
    </location>
</feature>
<feature type="transmembrane region" description="Helical" evidence="5">
    <location>
        <begin position="261"/>
        <end position="284"/>
    </location>
</feature>
<keyword evidence="8" id="KW-1185">Reference proteome</keyword>
<keyword evidence="3 5" id="KW-1133">Transmembrane helix</keyword>
<evidence type="ECO:0000256" key="5">
    <source>
        <dbReference type="SAM" id="Phobius"/>
    </source>
</evidence>
<evidence type="ECO:0000313" key="8">
    <source>
        <dbReference type="Proteomes" id="UP000242310"/>
    </source>
</evidence>
<dbReference type="EMBL" id="PYAV01000004">
    <property type="protein sequence ID" value="PSL48492.1"/>
    <property type="molecule type" value="Genomic_DNA"/>
</dbReference>
<keyword evidence="4 5" id="KW-0472">Membrane</keyword>
<dbReference type="AlphaFoldDB" id="A0A2P8HQM7"/>
<dbReference type="GO" id="GO:0008271">
    <property type="term" value="F:secondary active sulfate transmembrane transporter activity"/>
    <property type="evidence" value="ECO:0007669"/>
    <property type="project" value="InterPro"/>
</dbReference>
<organism evidence="7 8">
    <name type="scientific">Salsuginibacillus halophilus</name>
    <dbReference type="NCBI Taxonomy" id="517424"/>
    <lineage>
        <taxon>Bacteria</taxon>
        <taxon>Bacillati</taxon>
        <taxon>Bacillota</taxon>
        <taxon>Bacilli</taxon>
        <taxon>Bacillales</taxon>
        <taxon>Bacillaceae</taxon>
        <taxon>Salsuginibacillus</taxon>
    </lineage>
</organism>
<dbReference type="InterPro" id="IPR011547">
    <property type="entry name" value="SLC26A/SulP_dom"/>
</dbReference>
<sequence length="486" mass="51226">MKTGTLKQQWLGNGVKAEVLAGIVVALALIPEAIAFSIIAGVDPQVGLYAAFCIAVVIAFVGGRPGMISGATGAMALLMVTLVANEGLEYLLAATVLTGILQVLFGVFKLSSVMKFVPRSVLVGFVNALAILIFMAQLDHFEGAGWQMYAFTAAALFIIYLFPKVSKSVPSTLVAIVVITGVVIFTGSGVSTVGDMGALPDTLPMFLIPEIPLTFETLAIIFPYALSLAMVGLLESLLTATIVDDMTQSDSDKDKESRGQGYANVATGFFGGMAGCAMIGQSVINVKSGAAGRLSSLVAGTVLMGMILLLGDLVVQIPLAALAGVMIMVSISTFDWNSVFTIHKVPKTDAAVMVVTVSTVVITHDLSIGVLAGVILSAIFFAAKISKVKVTNIAEDTAKRHYEVDGQLFFASVTDFIKSFKYDDTVEEVTIDLNKAHLWDDSAVDALERVKTKFEQNDITVHVVGLNKESSELVERAAAAMKAGGH</sequence>
<evidence type="ECO:0000256" key="1">
    <source>
        <dbReference type="ARBA" id="ARBA00004141"/>
    </source>
</evidence>
<feature type="transmembrane region" description="Helical" evidence="5">
    <location>
        <begin position="144"/>
        <end position="162"/>
    </location>
</feature>
<dbReference type="Gene3D" id="3.30.750.24">
    <property type="entry name" value="STAS domain"/>
    <property type="match status" value="1"/>
</dbReference>
<accession>A0A2P8HQM7</accession>
<feature type="transmembrane region" description="Helical" evidence="5">
    <location>
        <begin position="20"/>
        <end position="40"/>
    </location>
</feature>
<evidence type="ECO:0000313" key="7">
    <source>
        <dbReference type="EMBL" id="PSL48492.1"/>
    </source>
</evidence>
<feature type="domain" description="STAS" evidence="6">
    <location>
        <begin position="402"/>
        <end position="486"/>
    </location>
</feature>
<dbReference type="Proteomes" id="UP000242310">
    <property type="component" value="Unassembled WGS sequence"/>
</dbReference>
<dbReference type="Pfam" id="PF00916">
    <property type="entry name" value="Sulfate_transp"/>
    <property type="match status" value="2"/>
</dbReference>
<feature type="transmembrane region" description="Helical" evidence="5">
    <location>
        <begin position="46"/>
        <end position="62"/>
    </location>
</feature>
<dbReference type="PROSITE" id="PS01130">
    <property type="entry name" value="SLC26A"/>
    <property type="match status" value="1"/>
</dbReference>
<feature type="transmembrane region" description="Helical" evidence="5">
    <location>
        <begin position="90"/>
        <end position="108"/>
    </location>
</feature>
<dbReference type="PANTHER" id="PTHR43310:SF1">
    <property type="entry name" value="SULFATE TRANSPORTER YBAR-RELATED"/>
    <property type="match status" value="1"/>
</dbReference>
<proteinExistence type="predicted"/>
<feature type="transmembrane region" description="Helical" evidence="5">
    <location>
        <begin position="174"/>
        <end position="198"/>
    </location>
</feature>
<comment type="subcellular location">
    <subcellularLocation>
        <location evidence="1">Membrane</location>
        <topology evidence="1">Multi-pass membrane protein</topology>
    </subcellularLocation>
</comment>
<comment type="caution">
    <text evidence="7">The sequence shown here is derived from an EMBL/GenBank/DDBJ whole genome shotgun (WGS) entry which is preliminary data.</text>
</comment>
<reference evidence="7 8" key="1">
    <citation type="submission" date="2018-03" db="EMBL/GenBank/DDBJ databases">
        <title>Genomic Encyclopedia of Type Strains, Phase III (KMG-III): the genomes of soil and plant-associated and newly described type strains.</title>
        <authorList>
            <person name="Whitman W."/>
        </authorList>
    </citation>
    <scope>NUCLEOTIDE SEQUENCE [LARGE SCALE GENOMIC DNA]</scope>
    <source>
        <strain evidence="7 8">CGMCC 1.07653</strain>
    </source>
</reference>
<gene>
    <name evidence="7" type="ORF">B0H94_10492</name>
</gene>
<feature type="transmembrane region" description="Helical" evidence="5">
    <location>
        <begin position="354"/>
        <end position="383"/>
    </location>
</feature>
<dbReference type="CDD" id="cd07042">
    <property type="entry name" value="STAS_SulP_like_sulfate_transporter"/>
    <property type="match status" value="1"/>
</dbReference>
<keyword evidence="2 5" id="KW-0812">Transmembrane</keyword>
<evidence type="ECO:0000256" key="3">
    <source>
        <dbReference type="ARBA" id="ARBA00022989"/>
    </source>
</evidence>
<dbReference type="PROSITE" id="PS50801">
    <property type="entry name" value="STAS"/>
    <property type="match status" value="1"/>
</dbReference>
<dbReference type="SUPFAM" id="SSF52091">
    <property type="entry name" value="SpoIIaa-like"/>
    <property type="match status" value="1"/>
</dbReference>
<dbReference type="RefSeq" id="WP_245893900.1">
    <property type="nucleotide sequence ID" value="NZ_PYAV01000004.1"/>
</dbReference>
<dbReference type="InterPro" id="IPR018045">
    <property type="entry name" value="S04_transporter_CS"/>
</dbReference>
<evidence type="ECO:0000256" key="2">
    <source>
        <dbReference type="ARBA" id="ARBA00022692"/>
    </source>
</evidence>
<feature type="transmembrane region" description="Helical" evidence="5">
    <location>
        <begin position="120"/>
        <end position="138"/>
    </location>
</feature>
<dbReference type="GO" id="GO:0016020">
    <property type="term" value="C:membrane"/>
    <property type="evidence" value="ECO:0007669"/>
    <property type="project" value="UniProtKB-SubCell"/>
</dbReference>
<evidence type="ECO:0000256" key="4">
    <source>
        <dbReference type="ARBA" id="ARBA00023136"/>
    </source>
</evidence>
<name>A0A2P8HQM7_9BACI</name>
<dbReference type="PANTHER" id="PTHR43310">
    <property type="entry name" value="SULFATE TRANSPORTER YBAR-RELATED"/>
    <property type="match status" value="1"/>
</dbReference>
<protein>
    <submittedName>
        <fullName evidence="7">SulP family sulfate permease</fullName>
    </submittedName>
</protein>
<dbReference type="Pfam" id="PF01740">
    <property type="entry name" value="STAS"/>
    <property type="match status" value="1"/>
</dbReference>
<feature type="transmembrane region" description="Helical" evidence="5">
    <location>
        <begin position="218"/>
        <end position="240"/>
    </location>
</feature>